<dbReference type="OMA" id="RCSECAC"/>
<dbReference type="SUPFAM" id="SSF52821">
    <property type="entry name" value="Rhodanese/Cell cycle control phosphatase"/>
    <property type="match status" value="1"/>
</dbReference>
<dbReference type="Proteomes" id="UP000654075">
    <property type="component" value="Unassembled WGS sequence"/>
</dbReference>
<evidence type="ECO:0000313" key="3">
    <source>
        <dbReference type="EMBL" id="CAE8585777.1"/>
    </source>
</evidence>
<organism evidence="3 4">
    <name type="scientific">Polarella glacialis</name>
    <name type="common">Dinoflagellate</name>
    <dbReference type="NCBI Taxonomy" id="89957"/>
    <lineage>
        <taxon>Eukaryota</taxon>
        <taxon>Sar</taxon>
        <taxon>Alveolata</taxon>
        <taxon>Dinophyceae</taxon>
        <taxon>Suessiales</taxon>
        <taxon>Suessiaceae</taxon>
        <taxon>Polarella</taxon>
    </lineage>
</organism>
<protein>
    <recommendedName>
        <fullName evidence="2">Rhodanese domain-containing protein</fullName>
    </recommendedName>
</protein>
<dbReference type="PANTHER" id="PTHR43268:SF6">
    <property type="entry name" value="THIOSULFATE SULFURTRANSFERASE_RHODANESE-LIKE DOMAIN-CONTAINING PROTEIN 2"/>
    <property type="match status" value="1"/>
</dbReference>
<comment type="caution">
    <text evidence="3">The sequence shown here is derived from an EMBL/GenBank/DDBJ whole genome shotgun (WGS) entry which is preliminary data.</text>
</comment>
<evidence type="ECO:0000313" key="4">
    <source>
        <dbReference type="Proteomes" id="UP000654075"/>
    </source>
</evidence>
<dbReference type="InterPro" id="IPR022111">
    <property type="entry name" value="Rhodanese_C"/>
</dbReference>
<feature type="region of interest" description="Disordered" evidence="1">
    <location>
        <begin position="337"/>
        <end position="358"/>
    </location>
</feature>
<dbReference type="SMART" id="SM00450">
    <property type="entry name" value="RHOD"/>
    <property type="match status" value="1"/>
</dbReference>
<dbReference type="InterPro" id="IPR040503">
    <property type="entry name" value="TRHO_N"/>
</dbReference>
<sequence>MADDTPAGEATVVVLFYRYENLGSERAATLAAEQHRLGQELGLVGRVLVAPEGINGTVQGSAAAVKAYEAAVEAALTGAVDWKSSSASSEALFPDLAVKEVAELVGFGLQEATPLDVSTEGGIHLPPSEFHSRLLETPPDELRIIDVRNTFEYEVGHFDGAVDPGMTHTAQWPRFVNNNLEDLKGRTVMLYCTGGIRCEKASAYLRRRLKEVDAEAATPVFQLEGGIHRYLEAFPSGGSFKGANFVFDKRQKMRSADGTVVGRCSECACPWDTHHGGRVCCVCRALVLVCDSCDSASEHGEYYCAEHVGLRGFYFHFVDRFGGPELEKQASALQASLDAETGSKGKTGSGTGMSKNRRNTLRKKLAQVQERLKIILEEPTALDPQRRCRACERPYVECPGACWGFWREESCNMAAAPMS</sequence>
<dbReference type="PANTHER" id="PTHR43268">
    <property type="entry name" value="THIOSULFATE SULFURTRANSFERASE/RHODANESE-LIKE DOMAIN-CONTAINING PROTEIN 2"/>
    <property type="match status" value="1"/>
</dbReference>
<dbReference type="Pfam" id="PF00581">
    <property type="entry name" value="Rhodanese"/>
    <property type="match status" value="1"/>
</dbReference>
<dbReference type="AlphaFoldDB" id="A0A813DBC0"/>
<dbReference type="Gene3D" id="3.30.70.100">
    <property type="match status" value="1"/>
</dbReference>
<dbReference type="InterPro" id="IPR036873">
    <property type="entry name" value="Rhodanese-like_dom_sf"/>
</dbReference>
<dbReference type="Pfam" id="PF17773">
    <property type="entry name" value="UPF0176_N"/>
    <property type="match status" value="1"/>
</dbReference>
<dbReference type="InterPro" id="IPR001763">
    <property type="entry name" value="Rhodanese-like_dom"/>
</dbReference>
<feature type="domain" description="Rhodanese" evidence="2">
    <location>
        <begin position="138"/>
        <end position="239"/>
    </location>
</feature>
<dbReference type="InterPro" id="IPR020936">
    <property type="entry name" value="TrhO"/>
</dbReference>
<dbReference type="OrthoDB" id="345986at2759"/>
<dbReference type="EMBL" id="CAJNNV010001771">
    <property type="protein sequence ID" value="CAE8585777.1"/>
    <property type="molecule type" value="Genomic_DNA"/>
</dbReference>
<keyword evidence="4" id="KW-1185">Reference proteome</keyword>
<dbReference type="Gene3D" id="3.40.250.10">
    <property type="entry name" value="Rhodanese-like domain"/>
    <property type="match status" value="1"/>
</dbReference>
<evidence type="ECO:0000259" key="2">
    <source>
        <dbReference type="PROSITE" id="PS50206"/>
    </source>
</evidence>
<reference evidence="3" key="1">
    <citation type="submission" date="2021-02" db="EMBL/GenBank/DDBJ databases">
        <authorList>
            <person name="Dougan E. K."/>
            <person name="Rhodes N."/>
            <person name="Thang M."/>
            <person name="Chan C."/>
        </authorList>
    </citation>
    <scope>NUCLEOTIDE SEQUENCE</scope>
</reference>
<name>A0A813DBC0_POLGL</name>
<accession>A0A813DBC0</accession>
<evidence type="ECO:0000256" key="1">
    <source>
        <dbReference type="SAM" id="MobiDB-lite"/>
    </source>
</evidence>
<proteinExistence type="predicted"/>
<dbReference type="Pfam" id="PF12368">
    <property type="entry name" value="Rhodanese_C"/>
    <property type="match status" value="1"/>
</dbReference>
<gene>
    <name evidence="3" type="ORF">PGLA1383_LOCUS4680</name>
</gene>
<dbReference type="PROSITE" id="PS50206">
    <property type="entry name" value="RHODANESE_3"/>
    <property type="match status" value="1"/>
</dbReference>